<reference evidence="2" key="1">
    <citation type="journal article" date="2022" name="Mol. Ecol. Resour.">
        <title>The genomes of chicory, endive, great burdock and yacon provide insights into Asteraceae palaeo-polyploidization history and plant inulin production.</title>
        <authorList>
            <person name="Fan W."/>
            <person name="Wang S."/>
            <person name="Wang H."/>
            <person name="Wang A."/>
            <person name="Jiang F."/>
            <person name="Liu H."/>
            <person name="Zhao H."/>
            <person name="Xu D."/>
            <person name="Zhang Y."/>
        </authorList>
    </citation>
    <scope>NUCLEOTIDE SEQUENCE [LARGE SCALE GENOMIC DNA]</scope>
    <source>
        <strain evidence="2">cv. Punajuju</strain>
    </source>
</reference>
<keyword evidence="2" id="KW-1185">Reference proteome</keyword>
<organism evidence="1 2">
    <name type="scientific">Cichorium intybus</name>
    <name type="common">Chicory</name>
    <dbReference type="NCBI Taxonomy" id="13427"/>
    <lineage>
        <taxon>Eukaryota</taxon>
        <taxon>Viridiplantae</taxon>
        <taxon>Streptophyta</taxon>
        <taxon>Embryophyta</taxon>
        <taxon>Tracheophyta</taxon>
        <taxon>Spermatophyta</taxon>
        <taxon>Magnoliopsida</taxon>
        <taxon>eudicotyledons</taxon>
        <taxon>Gunneridae</taxon>
        <taxon>Pentapetalae</taxon>
        <taxon>asterids</taxon>
        <taxon>campanulids</taxon>
        <taxon>Asterales</taxon>
        <taxon>Asteraceae</taxon>
        <taxon>Cichorioideae</taxon>
        <taxon>Cichorieae</taxon>
        <taxon>Cichoriinae</taxon>
        <taxon>Cichorium</taxon>
    </lineage>
</organism>
<evidence type="ECO:0000313" key="2">
    <source>
        <dbReference type="Proteomes" id="UP001055811"/>
    </source>
</evidence>
<evidence type="ECO:0000313" key="1">
    <source>
        <dbReference type="EMBL" id="KAI3751141.1"/>
    </source>
</evidence>
<protein>
    <submittedName>
        <fullName evidence="1">Uncharacterized protein</fullName>
    </submittedName>
</protein>
<comment type="caution">
    <text evidence="1">The sequence shown here is derived from an EMBL/GenBank/DDBJ whole genome shotgun (WGS) entry which is preliminary data.</text>
</comment>
<sequence>MKLLAGLKVHTNCLMKCLKENCLSSSDFKFEFDCGFGSDFELQMQFCKRIILILEMIIMLKLHPFQ</sequence>
<reference evidence="1 2" key="2">
    <citation type="journal article" date="2022" name="Mol. Ecol. Resour.">
        <title>The genomes of chicory, endive, great burdock and yacon provide insights into Asteraceae paleo-polyploidization history and plant inulin production.</title>
        <authorList>
            <person name="Fan W."/>
            <person name="Wang S."/>
            <person name="Wang H."/>
            <person name="Wang A."/>
            <person name="Jiang F."/>
            <person name="Liu H."/>
            <person name="Zhao H."/>
            <person name="Xu D."/>
            <person name="Zhang Y."/>
        </authorList>
    </citation>
    <scope>NUCLEOTIDE SEQUENCE [LARGE SCALE GENOMIC DNA]</scope>
    <source>
        <strain evidence="2">cv. Punajuju</strain>
        <tissue evidence="1">Leaves</tissue>
    </source>
</reference>
<proteinExistence type="predicted"/>
<accession>A0ACB9DXD8</accession>
<dbReference type="Proteomes" id="UP001055811">
    <property type="component" value="Linkage Group LG04"/>
</dbReference>
<name>A0ACB9DXD8_CICIN</name>
<gene>
    <name evidence="1" type="ORF">L2E82_22187</name>
</gene>
<dbReference type="EMBL" id="CM042012">
    <property type="protein sequence ID" value="KAI3751141.1"/>
    <property type="molecule type" value="Genomic_DNA"/>
</dbReference>